<reference evidence="1 2" key="1">
    <citation type="submission" date="2017-03" db="EMBL/GenBank/DDBJ databases">
        <title>Genome sequence of Lactobacillus kimchii KACC 12383.</title>
        <authorList>
            <person name="Chun J."/>
        </authorList>
    </citation>
    <scope>NUCLEOTIDE SEQUENCE [LARGE SCALE GENOMIC DNA]</scope>
    <source>
        <strain evidence="1 2">KACC 12383</strain>
    </source>
</reference>
<evidence type="ECO:0000313" key="1">
    <source>
        <dbReference type="EMBL" id="OWF33010.1"/>
    </source>
</evidence>
<name>A0A210P950_9LACO</name>
<gene>
    <name evidence="1" type="ORF">LKACC12383_01500</name>
</gene>
<dbReference type="Proteomes" id="UP000196649">
    <property type="component" value="Unassembled WGS sequence"/>
</dbReference>
<dbReference type="RefSeq" id="WP_054643005.1">
    <property type="nucleotide sequence ID" value="NZ_LNUB01000037.1"/>
</dbReference>
<dbReference type="SUPFAM" id="SSF52467">
    <property type="entry name" value="DHS-like NAD/FAD-binding domain"/>
    <property type="match status" value="1"/>
</dbReference>
<dbReference type="Gene3D" id="3.40.50.1220">
    <property type="entry name" value="TPP-binding domain"/>
    <property type="match status" value="1"/>
</dbReference>
<comment type="caution">
    <text evidence="1">The sequence shown here is derived from an EMBL/GenBank/DDBJ whole genome shotgun (WGS) entry which is preliminary data.</text>
</comment>
<dbReference type="AlphaFoldDB" id="A0A210P950"/>
<sequence>MEKRIEQARKLIDESDAILVSASNGLSISEGYNIFADDENFENYFNHFKIVYGISSLIQGVFAQLPAPNHQEFMRKVHQYLIEDYKPTETFQSLNKILKPKDYFILTSNADKHFQLNGFSDENIWEIEGNFDGLNMNSEAWNEQRNRFVEFAQKNKNKKILQLELGIGSKNKMIKAPLMDMVADHPAWNYLTLNMPQEIYIDPKIEHQSVALPGNIDTTFKELLEEN</sequence>
<evidence type="ECO:0000313" key="2">
    <source>
        <dbReference type="Proteomes" id="UP000196649"/>
    </source>
</evidence>
<organism evidence="1 2">
    <name type="scientific">Companilactobacillus kimchii</name>
    <dbReference type="NCBI Taxonomy" id="2801452"/>
    <lineage>
        <taxon>Bacteria</taxon>
        <taxon>Bacillati</taxon>
        <taxon>Bacillota</taxon>
        <taxon>Bacilli</taxon>
        <taxon>Lactobacillales</taxon>
        <taxon>Lactobacillaceae</taxon>
        <taxon>Companilactobacillus</taxon>
    </lineage>
</organism>
<dbReference type="EMBL" id="MXAL01000006">
    <property type="protein sequence ID" value="OWF33010.1"/>
    <property type="molecule type" value="Genomic_DNA"/>
</dbReference>
<dbReference type="InterPro" id="IPR029035">
    <property type="entry name" value="DHS-like_NAD/FAD-binding_dom"/>
</dbReference>
<evidence type="ECO:0008006" key="3">
    <source>
        <dbReference type="Google" id="ProtNLM"/>
    </source>
</evidence>
<proteinExistence type="predicted"/>
<accession>A0A210P950</accession>
<protein>
    <recommendedName>
        <fullName evidence="3">Deacetylase sirtuin-type domain-containing protein</fullName>
    </recommendedName>
</protein>